<name>A0ABS2RFS9_9ACTN</name>
<feature type="transmembrane region" description="Helical" evidence="1">
    <location>
        <begin position="7"/>
        <end position="29"/>
    </location>
</feature>
<dbReference type="PANTHER" id="PTHR14136:SF17">
    <property type="entry name" value="BTB_POZ DOMAIN-CONTAINING PROTEIN KCTD9"/>
    <property type="match status" value="1"/>
</dbReference>
<proteinExistence type="predicted"/>
<dbReference type="InterPro" id="IPR001646">
    <property type="entry name" value="5peptide_repeat"/>
</dbReference>
<evidence type="ECO:0000313" key="3">
    <source>
        <dbReference type="Proteomes" id="UP000704762"/>
    </source>
</evidence>
<dbReference type="EMBL" id="JAFBCF010000001">
    <property type="protein sequence ID" value="MBM7797822.1"/>
    <property type="molecule type" value="Genomic_DNA"/>
</dbReference>
<reference evidence="2 3" key="1">
    <citation type="submission" date="2021-01" db="EMBL/GenBank/DDBJ databases">
        <title>Sequencing the genomes of 1000 actinobacteria strains.</title>
        <authorList>
            <person name="Klenk H.-P."/>
        </authorList>
    </citation>
    <scope>NUCLEOTIDE SEQUENCE [LARGE SCALE GENOMIC DNA]</scope>
    <source>
        <strain evidence="2 3">DSM 18662</strain>
    </source>
</reference>
<sequence>MERKWILGLGLGLAAVAVALLGVVIGLAWRPTAPATATAGLSSAQLQEEKLRQEIRALEISNAQASGPQHAFLAWAPFITALGAIVAVGATLWKQSSELTAARLQLSDEHEKSRIAQEQWRAEFLEDQRNARSQRDDESLRRFDSNLTSVITNLGSASETLQVNAAAALATYLKPRYAAFHQDLLFVISANLRLRPGEAVVRVLRSDLERLLRLILDRTAVTAGELPSELDLARARLDRLDLSGLDLRGIAVDVAFADLTGARMVGTLLPRLKAREVILEGAHCSRADLGEARLNGAHARGVVMHGTNLVSATLKNADLQGAQFQQARLQEAHFEGAVLVGANFTDADVANAFFWKATFDDAALISIAGGAHRWRENTNFDAATRARLEQLAAPSG</sequence>
<keyword evidence="1" id="KW-0472">Membrane</keyword>
<dbReference type="SUPFAM" id="SSF141571">
    <property type="entry name" value="Pentapeptide repeat-like"/>
    <property type="match status" value="1"/>
</dbReference>
<dbReference type="Proteomes" id="UP000704762">
    <property type="component" value="Unassembled WGS sequence"/>
</dbReference>
<protein>
    <submittedName>
        <fullName evidence="2">Uncharacterized protein YjbI with pentapeptide repeats</fullName>
    </submittedName>
</protein>
<keyword evidence="1" id="KW-1133">Transmembrane helix</keyword>
<keyword evidence="3" id="KW-1185">Reference proteome</keyword>
<accession>A0ABS2RFS9</accession>
<evidence type="ECO:0000313" key="2">
    <source>
        <dbReference type="EMBL" id="MBM7797822.1"/>
    </source>
</evidence>
<evidence type="ECO:0000256" key="1">
    <source>
        <dbReference type="SAM" id="Phobius"/>
    </source>
</evidence>
<dbReference type="InterPro" id="IPR051082">
    <property type="entry name" value="Pentapeptide-BTB/POZ_domain"/>
</dbReference>
<organism evidence="2 3">
    <name type="scientific">Microlunatus panaciterrae</name>
    <dbReference type="NCBI Taxonomy" id="400768"/>
    <lineage>
        <taxon>Bacteria</taxon>
        <taxon>Bacillati</taxon>
        <taxon>Actinomycetota</taxon>
        <taxon>Actinomycetes</taxon>
        <taxon>Propionibacteriales</taxon>
        <taxon>Propionibacteriaceae</taxon>
        <taxon>Microlunatus</taxon>
    </lineage>
</organism>
<keyword evidence="1" id="KW-0812">Transmembrane</keyword>
<dbReference type="RefSeq" id="WP_204916454.1">
    <property type="nucleotide sequence ID" value="NZ_BAAAQP010000011.1"/>
</dbReference>
<dbReference type="Pfam" id="PF00805">
    <property type="entry name" value="Pentapeptide"/>
    <property type="match status" value="2"/>
</dbReference>
<feature type="transmembrane region" description="Helical" evidence="1">
    <location>
        <begin position="72"/>
        <end position="93"/>
    </location>
</feature>
<dbReference type="Gene3D" id="2.160.20.80">
    <property type="entry name" value="E3 ubiquitin-protein ligase SopA"/>
    <property type="match status" value="1"/>
</dbReference>
<dbReference type="PANTHER" id="PTHR14136">
    <property type="entry name" value="BTB_POZ DOMAIN-CONTAINING PROTEIN KCTD9"/>
    <property type="match status" value="1"/>
</dbReference>
<comment type="caution">
    <text evidence="2">The sequence shown here is derived from an EMBL/GenBank/DDBJ whole genome shotgun (WGS) entry which is preliminary data.</text>
</comment>
<gene>
    <name evidence="2" type="ORF">JOE57_000743</name>
</gene>